<evidence type="ECO:0000256" key="2">
    <source>
        <dbReference type="SAM" id="Phobius"/>
    </source>
</evidence>
<keyword evidence="2" id="KW-0472">Membrane</keyword>
<evidence type="ECO:0000313" key="3">
    <source>
        <dbReference type="EMBL" id="QHS83944.1"/>
    </source>
</evidence>
<dbReference type="AlphaFoldDB" id="A0A6C0AVU5"/>
<sequence>MRLVLFINLLNAIFVAIILYNLLYPNLVREGLTSNQEKIQNKIKELEKDIKSVKSLNPLAPCASIYPIVEDNTDKINSMKSTINDLKANCQRQNS</sequence>
<feature type="coiled-coil region" evidence="1">
    <location>
        <begin position="29"/>
        <end position="89"/>
    </location>
</feature>
<feature type="transmembrane region" description="Helical" evidence="2">
    <location>
        <begin position="6"/>
        <end position="24"/>
    </location>
</feature>
<name>A0A6C0AVU5_9ZZZZ</name>
<reference evidence="3" key="1">
    <citation type="journal article" date="2020" name="Nature">
        <title>Giant virus diversity and host interactions through global metagenomics.</title>
        <authorList>
            <person name="Schulz F."/>
            <person name="Roux S."/>
            <person name="Paez-Espino D."/>
            <person name="Jungbluth S."/>
            <person name="Walsh D.A."/>
            <person name="Denef V.J."/>
            <person name="McMahon K.D."/>
            <person name="Konstantinidis K.T."/>
            <person name="Eloe-Fadrosh E.A."/>
            <person name="Kyrpides N.C."/>
            <person name="Woyke T."/>
        </authorList>
    </citation>
    <scope>NUCLEOTIDE SEQUENCE</scope>
    <source>
        <strain evidence="3">GVMAG-S-ERX555965-48</strain>
    </source>
</reference>
<keyword evidence="1" id="KW-0175">Coiled coil</keyword>
<proteinExistence type="predicted"/>
<keyword evidence="2" id="KW-1133">Transmembrane helix</keyword>
<dbReference type="EMBL" id="MN738770">
    <property type="protein sequence ID" value="QHS83944.1"/>
    <property type="molecule type" value="Genomic_DNA"/>
</dbReference>
<organism evidence="3">
    <name type="scientific">viral metagenome</name>
    <dbReference type="NCBI Taxonomy" id="1070528"/>
    <lineage>
        <taxon>unclassified sequences</taxon>
        <taxon>metagenomes</taxon>
        <taxon>organismal metagenomes</taxon>
    </lineage>
</organism>
<protein>
    <submittedName>
        <fullName evidence="3">Uncharacterized protein</fullName>
    </submittedName>
</protein>
<accession>A0A6C0AVU5</accession>
<keyword evidence="2" id="KW-0812">Transmembrane</keyword>
<evidence type="ECO:0000256" key="1">
    <source>
        <dbReference type="SAM" id="Coils"/>
    </source>
</evidence>